<keyword evidence="2 8" id="KW-0328">Glycosyltransferase</keyword>
<sequence>MSATKTTGTRSRTIAAGSPPRHRTSRAAAALTGATLLAGAGNYSLSLLMVHMLAPAEYVRYSTASNVLLAVGTFAGATMPALVTRELADRPPGPVQRARGVRLCLRTAGIYALVCGAGACAACATYAGPALMAAVAAAAVLLWANATGAGCLQSRQDFGRLAVLWPAEAAVRAVASLSFLLVGRSSAGAVAGIAAGAAATAGAAFLSDRRPLPARRTARAHRPPPRAAGGGPAPWRRAASVGVAQALMCLLPSLDVVVAAAVRSGSTELAPYQGLLVLARVPLYAATALAAVLLPQLTASPVVPAAEAPSTPPTAAPDAAPAARGRIDHAPVHRALRLHWAAALTVTVTVVTCPRPLLALAVPPSYAGSAALLLPLAIAGLAAATLTMTATVFLARGPLRQQMRLLAAACPAGALLYAATAGHPARLAWSAALLTTATAAVSLVLAGRRIASPLWRTAAASCVTAAAVACVLYALRGHTALWCLAVVVLAATVAAAVRDRQRIRTQGPLRVLHLAFEDPRRPGAGGGSVRTHEIDRRLAARGVEVTAVCAPWPGPGCTPTVRDGVRYLPLPRRPGPLAGSGKLCQLAYFCAVLTGLWRLIRRMDPDLVVEDFAAPFSSVCVPWLTRRPVVGVVQWLAAAEKSKQYRLPFHLVERLGLRSHSTLVAVSEGLAAELRRRRPGAQVTALPNGIDRAAFTAPAGAAREHVLYLGRLETSSKGLDLLLRAYASAAPRTTCDLLIAGDGPDAGAARALARVLGVEGRIRWLGRVEGEARYALMADARLVCVPSRYETFGLVAAEALATRTPVLAFDIPNVRDLVTDAVGVRVPPEDVRAYGDALAELAADPARCRRLGSAGPASVVHLDWDAVARSQLALYERAVGRERSEDGHWPGRGEGTGRGAVT</sequence>
<feature type="transmembrane region" description="Helical" evidence="5">
    <location>
        <begin position="454"/>
        <end position="474"/>
    </location>
</feature>
<dbReference type="InterPro" id="IPR001296">
    <property type="entry name" value="Glyco_trans_1"/>
</dbReference>
<dbReference type="RefSeq" id="WP_386445291.1">
    <property type="nucleotide sequence ID" value="NZ_JBHSFH010000005.1"/>
</dbReference>
<reference evidence="9" key="1">
    <citation type="journal article" date="2019" name="Int. J. Syst. Evol. Microbiol.">
        <title>The Global Catalogue of Microorganisms (GCM) 10K type strain sequencing project: providing services to taxonomists for standard genome sequencing and annotation.</title>
        <authorList>
            <consortium name="The Broad Institute Genomics Platform"/>
            <consortium name="The Broad Institute Genome Sequencing Center for Infectious Disease"/>
            <person name="Wu L."/>
            <person name="Ma J."/>
        </authorList>
    </citation>
    <scope>NUCLEOTIDE SEQUENCE [LARGE SCALE GENOMIC DNA]</scope>
    <source>
        <strain evidence="9">CGMCC 4.7357</strain>
    </source>
</reference>
<feature type="transmembrane region" description="Helical" evidence="5">
    <location>
        <begin position="133"/>
        <end position="152"/>
    </location>
</feature>
<dbReference type="SUPFAM" id="SSF53756">
    <property type="entry name" value="UDP-Glycosyltransferase/glycogen phosphorylase"/>
    <property type="match status" value="1"/>
</dbReference>
<feature type="transmembrane region" description="Helical" evidence="5">
    <location>
        <begin position="28"/>
        <end position="52"/>
    </location>
</feature>
<feature type="compositionally biased region" description="Polar residues" evidence="4">
    <location>
        <begin position="1"/>
        <end position="12"/>
    </location>
</feature>
<feature type="region of interest" description="Disordered" evidence="4">
    <location>
        <begin position="883"/>
        <end position="902"/>
    </location>
</feature>
<dbReference type="InterPro" id="IPR028098">
    <property type="entry name" value="Glyco_trans_4-like_N"/>
</dbReference>
<dbReference type="PANTHER" id="PTHR12526:SF635">
    <property type="entry name" value="GLYCOSYL TRANSFERASE GROUP 1"/>
    <property type="match status" value="1"/>
</dbReference>
<evidence type="ECO:0000259" key="6">
    <source>
        <dbReference type="Pfam" id="PF00534"/>
    </source>
</evidence>
<dbReference type="GO" id="GO:0016757">
    <property type="term" value="F:glycosyltransferase activity"/>
    <property type="evidence" value="ECO:0007669"/>
    <property type="project" value="UniProtKB-KW"/>
</dbReference>
<dbReference type="EMBL" id="JBHSFH010000005">
    <property type="protein sequence ID" value="MFC4494371.1"/>
    <property type="molecule type" value="Genomic_DNA"/>
</dbReference>
<evidence type="ECO:0000313" key="9">
    <source>
        <dbReference type="Proteomes" id="UP001595997"/>
    </source>
</evidence>
<evidence type="ECO:0000256" key="1">
    <source>
        <dbReference type="ARBA" id="ARBA00021292"/>
    </source>
</evidence>
<feature type="transmembrane region" description="Helical" evidence="5">
    <location>
        <begin position="427"/>
        <end position="447"/>
    </location>
</feature>
<dbReference type="Pfam" id="PF13439">
    <property type="entry name" value="Glyco_transf_4"/>
    <property type="match status" value="1"/>
</dbReference>
<comment type="caution">
    <text evidence="8">The sequence shown here is derived from an EMBL/GenBank/DDBJ whole genome shotgun (WGS) entry which is preliminary data.</text>
</comment>
<feature type="domain" description="Glycosyl transferase family 1" evidence="6">
    <location>
        <begin position="704"/>
        <end position="855"/>
    </location>
</feature>
<feature type="region of interest" description="Disordered" evidence="4">
    <location>
        <begin position="1"/>
        <end position="23"/>
    </location>
</feature>
<evidence type="ECO:0000256" key="5">
    <source>
        <dbReference type="SAM" id="Phobius"/>
    </source>
</evidence>
<keyword evidence="5" id="KW-1133">Transmembrane helix</keyword>
<feature type="transmembrane region" description="Helical" evidence="5">
    <location>
        <begin position="338"/>
        <end position="358"/>
    </location>
</feature>
<evidence type="ECO:0000313" key="8">
    <source>
        <dbReference type="EMBL" id="MFC4494371.1"/>
    </source>
</evidence>
<feature type="domain" description="Glycosyltransferase subfamily 4-like N-terminal" evidence="7">
    <location>
        <begin position="525"/>
        <end position="692"/>
    </location>
</feature>
<feature type="transmembrane region" description="Helical" evidence="5">
    <location>
        <begin position="370"/>
        <end position="393"/>
    </location>
</feature>
<feature type="compositionally biased region" description="Gly residues" evidence="4">
    <location>
        <begin position="892"/>
        <end position="902"/>
    </location>
</feature>
<accession>A0ABV9A5I8</accession>
<dbReference type="Gene3D" id="3.40.50.2000">
    <property type="entry name" value="Glycogen Phosphorylase B"/>
    <property type="match status" value="2"/>
</dbReference>
<gene>
    <name evidence="8" type="ORF">ACFPA8_09525</name>
</gene>
<keyword evidence="5" id="KW-0472">Membrane</keyword>
<name>A0ABV9A5I8_9ACTN</name>
<feature type="transmembrane region" description="Helical" evidence="5">
    <location>
        <begin position="187"/>
        <end position="206"/>
    </location>
</feature>
<keyword evidence="9" id="KW-1185">Reference proteome</keyword>
<feature type="region of interest" description="Disordered" evidence="4">
    <location>
        <begin position="304"/>
        <end position="323"/>
    </location>
</feature>
<dbReference type="CDD" id="cd03801">
    <property type="entry name" value="GT4_PimA-like"/>
    <property type="match status" value="1"/>
</dbReference>
<protein>
    <recommendedName>
        <fullName evidence="1">D-inositol 3-phosphate glycosyltransferase</fullName>
    </recommendedName>
</protein>
<dbReference type="Pfam" id="PF00534">
    <property type="entry name" value="Glycos_transf_1"/>
    <property type="match status" value="1"/>
</dbReference>
<evidence type="ECO:0000256" key="4">
    <source>
        <dbReference type="SAM" id="MobiDB-lite"/>
    </source>
</evidence>
<feature type="region of interest" description="Disordered" evidence="4">
    <location>
        <begin position="215"/>
        <end position="234"/>
    </location>
</feature>
<feature type="transmembrane region" description="Helical" evidence="5">
    <location>
        <begin position="64"/>
        <end position="83"/>
    </location>
</feature>
<dbReference type="Proteomes" id="UP001595997">
    <property type="component" value="Unassembled WGS sequence"/>
</dbReference>
<evidence type="ECO:0000256" key="3">
    <source>
        <dbReference type="ARBA" id="ARBA00022679"/>
    </source>
</evidence>
<feature type="transmembrane region" description="Helical" evidence="5">
    <location>
        <begin position="480"/>
        <end position="497"/>
    </location>
</feature>
<organism evidence="8 9">
    <name type="scientific">Streptomyces ovatisporus</name>
    <dbReference type="NCBI Taxonomy" id="1128682"/>
    <lineage>
        <taxon>Bacteria</taxon>
        <taxon>Bacillati</taxon>
        <taxon>Actinomycetota</taxon>
        <taxon>Actinomycetes</taxon>
        <taxon>Kitasatosporales</taxon>
        <taxon>Streptomycetaceae</taxon>
        <taxon>Streptomyces</taxon>
    </lineage>
</organism>
<feature type="transmembrane region" description="Helical" evidence="5">
    <location>
        <begin position="103"/>
        <end position="127"/>
    </location>
</feature>
<keyword evidence="3 8" id="KW-0808">Transferase</keyword>
<feature type="transmembrane region" description="Helical" evidence="5">
    <location>
        <begin position="161"/>
        <end position="181"/>
    </location>
</feature>
<keyword evidence="5" id="KW-0812">Transmembrane</keyword>
<proteinExistence type="predicted"/>
<evidence type="ECO:0000256" key="2">
    <source>
        <dbReference type="ARBA" id="ARBA00022676"/>
    </source>
</evidence>
<evidence type="ECO:0000259" key="7">
    <source>
        <dbReference type="Pfam" id="PF13439"/>
    </source>
</evidence>
<dbReference type="PANTHER" id="PTHR12526">
    <property type="entry name" value="GLYCOSYLTRANSFERASE"/>
    <property type="match status" value="1"/>
</dbReference>
<feature type="compositionally biased region" description="Basic residues" evidence="4">
    <location>
        <begin position="215"/>
        <end position="224"/>
    </location>
</feature>